<dbReference type="Pfam" id="PF09084">
    <property type="entry name" value="NMT1"/>
    <property type="match status" value="1"/>
</dbReference>
<dbReference type="PANTHER" id="PTHR30024">
    <property type="entry name" value="ALIPHATIC SULFONATES-BINDING PROTEIN-RELATED"/>
    <property type="match status" value="1"/>
</dbReference>
<evidence type="ECO:0000259" key="2">
    <source>
        <dbReference type="Pfam" id="PF09084"/>
    </source>
</evidence>
<evidence type="ECO:0000313" key="4">
    <source>
        <dbReference type="Proteomes" id="UP000194798"/>
    </source>
</evidence>
<feature type="chain" id="PRO_5013372788" evidence="1">
    <location>
        <begin position="22"/>
        <end position="332"/>
    </location>
</feature>
<reference evidence="3 4" key="1">
    <citation type="submission" date="2016-12" db="EMBL/GenBank/DDBJ databases">
        <title>Thioflexothrix psekupsii D3 genome sequencing and assembly.</title>
        <authorList>
            <person name="Fomenkov A."/>
            <person name="Vincze T."/>
            <person name="Grabovich M."/>
            <person name="Anton B.P."/>
            <person name="Dubinina G."/>
            <person name="Orlova M."/>
            <person name="Belousova E."/>
            <person name="Roberts R.J."/>
        </authorList>
    </citation>
    <scope>NUCLEOTIDE SEQUENCE [LARGE SCALE GENOMIC DNA]</scope>
    <source>
        <strain evidence="3">D3</strain>
    </source>
</reference>
<sequence length="332" mass="37358">MFYSRFFSMLLLTLFSVLVMAQDNRTIRVGVLQFGTVNWELATIQQQGFAQRRGIDLKITPLASNHAINVALQGGEVDVIVNDWIWVSRQRAEQRLFSFVPYSLSVGGLMVKPDAHITQLSELKGKKLGIAGGAVDKSWLLFRAYSHKVLGQDLIQLVTPVYGAPPLLNELMRRGELDAVINFWHYNAELQAAGYSPLLSTNELLPELGITTPVPLLGWVFHEQWATEHRGLLLDFLQASYQAKHYLKQSDQAWLAIREIMKTENPNTLLLWRDQYRAGIVQQFGEKEQAAAQQLFAILAQYGGSDLVGEQATLSAGTFWPEFTIPSLDLIE</sequence>
<dbReference type="Gene3D" id="3.40.190.10">
    <property type="entry name" value="Periplasmic binding protein-like II"/>
    <property type="match status" value="2"/>
</dbReference>
<dbReference type="SUPFAM" id="SSF53850">
    <property type="entry name" value="Periplasmic binding protein-like II"/>
    <property type="match status" value="1"/>
</dbReference>
<dbReference type="Proteomes" id="UP000194798">
    <property type="component" value="Unassembled WGS sequence"/>
</dbReference>
<proteinExistence type="predicted"/>
<feature type="signal peptide" evidence="1">
    <location>
        <begin position="1"/>
        <end position="21"/>
    </location>
</feature>
<name>A0A251XCS9_9GAMM</name>
<dbReference type="EMBL" id="MSLT01000006">
    <property type="protein sequence ID" value="OUD15725.1"/>
    <property type="molecule type" value="Genomic_DNA"/>
</dbReference>
<keyword evidence="1" id="KW-0732">Signal</keyword>
<dbReference type="RefSeq" id="WP_217884373.1">
    <property type="nucleotide sequence ID" value="NZ_MSLT01000006.1"/>
</dbReference>
<feature type="domain" description="SsuA/THI5-like" evidence="2">
    <location>
        <begin position="45"/>
        <end position="248"/>
    </location>
</feature>
<accession>A0A251XCS9</accession>
<dbReference type="InterPro" id="IPR015168">
    <property type="entry name" value="SsuA/THI5"/>
</dbReference>
<evidence type="ECO:0000256" key="1">
    <source>
        <dbReference type="SAM" id="SignalP"/>
    </source>
</evidence>
<keyword evidence="4" id="KW-1185">Reference proteome</keyword>
<evidence type="ECO:0000313" key="3">
    <source>
        <dbReference type="EMBL" id="OUD15725.1"/>
    </source>
</evidence>
<dbReference type="AlphaFoldDB" id="A0A251XCS9"/>
<dbReference type="PANTHER" id="PTHR30024:SF48">
    <property type="entry name" value="ABC TRANSPORTER SUBSTRATE-BINDING PROTEIN"/>
    <property type="match status" value="1"/>
</dbReference>
<protein>
    <submittedName>
        <fullName evidence="3">ABC transporter substrate-binding protein</fullName>
    </submittedName>
</protein>
<organism evidence="3 4">
    <name type="scientific">Thioflexithrix psekupsensis</name>
    <dbReference type="NCBI Taxonomy" id="1570016"/>
    <lineage>
        <taxon>Bacteria</taxon>
        <taxon>Pseudomonadati</taxon>
        <taxon>Pseudomonadota</taxon>
        <taxon>Gammaproteobacteria</taxon>
        <taxon>Thiotrichales</taxon>
        <taxon>Thioflexithrix</taxon>
    </lineage>
</organism>
<comment type="caution">
    <text evidence="3">The sequence shown here is derived from an EMBL/GenBank/DDBJ whole genome shotgun (WGS) entry which is preliminary data.</text>
</comment>
<gene>
    <name evidence="3" type="ORF">TPSD3_04220</name>
</gene>